<feature type="compositionally biased region" description="Low complexity" evidence="6">
    <location>
        <begin position="103"/>
        <end position="117"/>
    </location>
</feature>
<dbReference type="GeneTree" id="ENSGT00940000164258"/>
<evidence type="ECO:0000259" key="7">
    <source>
        <dbReference type="PROSITE" id="PS50157"/>
    </source>
</evidence>
<dbReference type="GO" id="GO:0008270">
    <property type="term" value="F:zinc ion binding"/>
    <property type="evidence" value="ECO:0007669"/>
    <property type="project" value="UniProtKB-KW"/>
</dbReference>
<evidence type="ECO:0000313" key="9">
    <source>
        <dbReference type="Proteomes" id="UP000694397"/>
    </source>
</evidence>
<dbReference type="GO" id="GO:0005634">
    <property type="term" value="C:nucleus"/>
    <property type="evidence" value="ECO:0007669"/>
    <property type="project" value="TreeGrafter"/>
</dbReference>
<keyword evidence="2" id="KW-0677">Repeat</keyword>
<dbReference type="PANTHER" id="PTHR46179:SF5">
    <property type="entry name" value="ZINC FINGER PROTEIN ZXDC"/>
    <property type="match status" value="1"/>
</dbReference>
<feature type="domain" description="C2H2-type" evidence="7">
    <location>
        <begin position="803"/>
        <end position="832"/>
    </location>
</feature>
<dbReference type="PANTHER" id="PTHR46179">
    <property type="entry name" value="ZINC FINGER PROTEIN"/>
    <property type="match status" value="1"/>
</dbReference>
<organism evidence="8 9">
    <name type="scientific">Scleropages formosus</name>
    <name type="common">Asian bonytongue</name>
    <name type="synonym">Osteoglossum formosum</name>
    <dbReference type="NCBI Taxonomy" id="113540"/>
    <lineage>
        <taxon>Eukaryota</taxon>
        <taxon>Metazoa</taxon>
        <taxon>Chordata</taxon>
        <taxon>Craniata</taxon>
        <taxon>Vertebrata</taxon>
        <taxon>Euteleostomi</taxon>
        <taxon>Actinopterygii</taxon>
        <taxon>Neopterygii</taxon>
        <taxon>Teleostei</taxon>
        <taxon>Osteoglossocephala</taxon>
        <taxon>Osteoglossomorpha</taxon>
        <taxon>Osteoglossiformes</taxon>
        <taxon>Osteoglossidae</taxon>
        <taxon>Scleropages</taxon>
    </lineage>
</organism>
<feature type="region of interest" description="Disordered" evidence="6">
    <location>
        <begin position="1048"/>
        <end position="1097"/>
    </location>
</feature>
<dbReference type="InterPro" id="IPR036236">
    <property type="entry name" value="Znf_C2H2_sf"/>
</dbReference>
<gene>
    <name evidence="8" type="primary">si:dkey-156n14.3</name>
</gene>
<evidence type="ECO:0000256" key="3">
    <source>
        <dbReference type="ARBA" id="ARBA00022771"/>
    </source>
</evidence>
<name>A0A8C9S9A0_SCLFO</name>
<dbReference type="Proteomes" id="UP000694397">
    <property type="component" value="Chromosome 22"/>
</dbReference>
<feature type="domain" description="C2H2-type" evidence="7">
    <location>
        <begin position="653"/>
        <end position="682"/>
    </location>
</feature>
<evidence type="ECO:0000256" key="4">
    <source>
        <dbReference type="ARBA" id="ARBA00022833"/>
    </source>
</evidence>
<feature type="domain" description="C2H2-type" evidence="7">
    <location>
        <begin position="683"/>
        <end position="710"/>
    </location>
</feature>
<evidence type="ECO:0000256" key="1">
    <source>
        <dbReference type="ARBA" id="ARBA00022723"/>
    </source>
</evidence>
<feature type="compositionally biased region" description="Low complexity" evidence="6">
    <location>
        <begin position="200"/>
        <end position="210"/>
    </location>
</feature>
<feature type="region of interest" description="Disordered" evidence="6">
    <location>
        <begin position="1256"/>
        <end position="1283"/>
    </location>
</feature>
<accession>A0A8C9S9A0</accession>
<feature type="compositionally biased region" description="Low complexity" evidence="6">
    <location>
        <begin position="180"/>
        <end position="189"/>
    </location>
</feature>
<feature type="domain" description="C2H2-type" evidence="7">
    <location>
        <begin position="866"/>
        <end position="895"/>
    </location>
</feature>
<feature type="domain" description="C2H2-type" evidence="7">
    <location>
        <begin position="743"/>
        <end position="772"/>
    </location>
</feature>
<feature type="compositionally biased region" description="Basic and acidic residues" evidence="6">
    <location>
        <begin position="243"/>
        <end position="256"/>
    </location>
</feature>
<feature type="compositionally biased region" description="Polar residues" evidence="6">
    <location>
        <begin position="1268"/>
        <end position="1283"/>
    </location>
</feature>
<dbReference type="InterPro" id="IPR013087">
    <property type="entry name" value="Znf_C2H2_type"/>
</dbReference>
<dbReference type="OrthoDB" id="6277246at2759"/>
<feature type="domain" description="C2H2-type" evidence="7">
    <location>
        <begin position="623"/>
        <end position="652"/>
    </location>
</feature>
<feature type="region of interest" description="Disordered" evidence="6">
    <location>
        <begin position="180"/>
        <end position="373"/>
    </location>
</feature>
<feature type="region of interest" description="Disordered" evidence="6">
    <location>
        <begin position="58"/>
        <end position="165"/>
    </location>
</feature>
<dbReference type="Ensembl" id="ENSSFOT00015030287.2">
    <property type="protein sequence ID" value="ENSSFOP00015029947.2"/>
    <property type="gene ID" value="ENSSFOG00015019224.2"/>
</dbReference>
<sequence>MCRCYRDTKMEIQGLSRAQNTQQQHGVSCRRDLSRAGARIDAPRRAVSSQLGLGDYLDAHDLESDNNNNRPGTSPFLLEENGSGAGGGVPALDNPKQQEDPRSSPAARQARAQSASAGLCNVGGTSATTAPGKEPSPRPDCPGPGAAAAGRKFTFDNAAGDSHSHGAALQMALPVDVLQQQGPLLQPTQPRAPVSALQRPAAAPSSAPDASKSDLGASGTHRKDEQFYVVFSVAHEGNGSGEADSRRAASRAREGDTAAAQEEEEEPPRSSSSRQDALMEVQSGSGLSAPEEENVSQHLAGRVLRKPCPARGATTGDRAAELRLAVGPGDRGKNAVTVGTPGGGERHHPQQPSPGEADAMEHAPAGSALKSRGAAAMTHGASFPEAVQLSDATGSAYLPELNVSAVSTGACGPSNASPSDETFSGTIMINNQSIVVTIENGVLTLLAPQDGHSQKEDAAGSLFSLKEQLGVKDHQDIVLINYDSTAKSFGKNGNVAVGAVQYEEPRACLSVNDSGLTLEEDCTFSDPGSVLDSCASAKDGTFCSLTEGEMVDPGSKVGSHDRLITCDGEDLPSSKLSGCVGMMSRKGALVTYRCPQSDCSKTFDTKHKLKIHLLSHTEDQRPFKCPVEGCGWSFTTSYKLKRHLQSHDKVRPFTCEWENCGRKFTTVYNLKAHIKAHDQENTFVCEICSERFRSATRLGNHQRTHFEPERPHKCEFPGCEKTFITFSALFSHNRTHFREIGQFTCSYPGCDKRYDKACRLKIHLRSHTGERPFVCDSEGCGWSFTSMSKLLRHKRKHDDDRRFTCPEEGCGKSFTRAEHLKGHSITHLGTKPFECHVEGCSAKFSARSSLYIHSKKHQQDGASLRTRCPVANCSKHFSSRGSLKSHMLKHHNISPDLLSQLEMTTSLTPSSELTSTGPTAGDMDLGSLFSSVPGGGAGVTVGPGTVAAPSLTMDMSLVSSGILTIDAASVGTTLGAAGGGLAQAVDPLILAAGAEVGPPGFDGGPAGVLPQGTLNLDDVQTVNPEALGSLAALALRAPAGSDHLHTLSSSSVLTAEPPASLTPSSSLAATPGTELLSPPSKPDRGSGNGPLLGSTGVLGQQEGSKVVTQFVFPGHAGSFSAQKDAELNAAPACSFLESGGSARTDYRAIQLAKKKKQKGPGGGPGQSLGQRKSKSAKGASVSAAGVAAGGRFTDSVTSASGELTLRDPVTGTQYVQIQLLQDDPASDGELAFQLSSQTSSSHSQLTVDLPVNILQEPPVTAEDDAGSDASQFTGSTINLQDLE</sequence>
<keyword evidence="3 5" id="KW-0863">Zinc-finger</keyword>
<dbReference type="SUPFAM" id="SSF57667">
    <property type="entry name" value="beta-beta-alpha zinc fingers"/>
    <property type="match status" value="5"/>
</dbReference>
<feature type="domain" description="C2H2-type" evidence="7">
    <location>
        <begin position="592"/>
        <end position="621"/>
    </location>
</feature>
<dbReference type="Pfam" id="PF00096">
    <property type="entry name" value="zf-C2H2"/>
    <property type="match status" value="7"/>
</dbReference>
<keyword evidence="9" id="KW-1185">Reference proteome</keyword>
<feature type="domain" description="C2H2-type" evidence="7">
    <location>
        <begin position="773"/>
        <end position="802"/>
    </location>
</feature>
<feature type="region of interest" description="Disordered" evidence="6">
    <location>
        <begin position="1153"/>
        <end position="1180"/>
    </location>
</feature>
<keyword evidence="1" id="KW-0479">Metal-binding</keyword>
<dbReference type="GO" id="GO:0003712">
    <property type="term" value="F:transcription coregulator activity"/>
    <property type="evidence" value="ECO:0007669"/>
    <property type="project" value="TreeGrafter"/>
</dbReference>
<dbReference type="InterPro" id="IPR051061">
    <property type="entry name" value="Zinc_finger_trans_reg"/>
</dbReference>
<dbReference type="PROSITE" id="PS00028">
    <property type="entry name" value="ZINC_FINGER_C2H2_1"/>
    <property type="match status" value="10"/>
</dbReference>
<dbReference type="FunFam" id="3.30.160.60:FF:000257">
    <property type="entry name" value="ZXD family zinc finger C"/>
    <property type="match status" value="2"/>
</dbReference>
<dbReference type="PROSITE" id="PS50157">
    <property type="entry name" value="ZINC_FINGER_C2H2_2"/>
    <property type="match status" value="10"/>
</dbReference>
<proteinExistence type="predicted"/>
<dbReference type="Gene3D" id="3.30.160.60">
    <property type="entry name" value="Classic Zinc Finger"/>
    <property type="match status" value="9"/>
</dbReference>
<evidence type="ECO:0000313" key="8">
    <source>
        <dbReference type="Ensembl" id="ENSSFOP00015029947.2"/>
    </source>
</evidence>
<reference evidence="8" key="2">
    <citation type="submission" date="2025-08" db="UniProtKB">
        <authorList>
            <consortium name="Ensembl"/>
        </authorList>
    </citation>
    <scope>IDENTIFICATION</scope>
</reference>
<dbReference type="SMART" id="SM00355">
    <property type="entry name" value="ZnF_C2H2"/>
    <property type="match status" value="10"/>
</dbReference>
<dbReference type="FunFam" id="3.30.160.60:FF:000125">
    <property type="entry name" value="Putative zinc finger protein 143"/>
    <property type="match status" value="1"/>
</dbReference>
<keyword evidence="4" id="KW-0862">Zinc</keyword>
<evidence type="ECO:0000256" key="2">
    <source>
        <dbReference type="ARBA" id="ARBA00022737"/>
    </source>
</evidence>
<evidence type="ECO:0000256" key="6">
    <source>
        <dbReference type="SAM" id="MobiDB-lite"/>
    </source>
</evidence>
<dbReference type="GO" id="GO:0006357">
    <property type="term" value="P:regulation of transcription by RNA polymerase II"/>
    <property type="evidence" value="ECO:0007669"/>
    <property type="project" value="TreeGrafter"/>
</dbReference>
<evidence type="ECO:0000256" key="5">
    <source>
        <dbReference type="PROSITE-ProRule" id="PRU00042"/>
    </source>
</evidence>
<reference evidence="8" key="3">
    <citation type="submission" date="2025-09" db="UniProtKB">
        <authorList>
            <consortium name="Ensembl"/>
        </authorList>
    </citation>
    <scope>IDENTIFICATION</scope>
</reference>
<reference evidence="8 9" key="1">
    <citation type="submission" date="2019-04" db="EMBL/GenBank/DDBJ databases">
        <authorList>
            <consortium name="Wellcome Sanger Institute Data Sharing"/>
        </authorList>
    </citation>
    <scope>NUCLEOTIDE SEQUENCE [LARGE SCALE GENOMIC DNA]</scope>
</reference>
<feature type="compositionally biased region" description="Low complexity" evidence="6">
    <location>
        <begin position="1048"/>
        <end position="1071"/>
    </location>
</feature>
<feature type="domain" description="C2H2-type" evidence="7">
    <location>
        <begin position="712"/>
        <end position="741"/>
    </location>
</feature>
<feature type="domain" description="C2H2-type" evidence="7">
    <location>
        <begin position="833"/>
        <end position="862"/>
    </location>
</feature>
<protein>
    <submittedName>
        <fullName evidence="8">Si:dkey-156n14.3</fullName>
    </submittedName>
</protein>